<gene>
    <name evidence="6" type="ordered locus">CFPG_747</name>
</gene>
<dbReference type="PIRSF" id="PIRSF004848">
    <property type="entry name" value="YBL036c_PLPDEIII"/>
    <property type="match status" value="1"/>
</dbReference>
<dbReference type="PANTHER" id="PTHR10146:SF14">
    <property type="entry name" value="PYRIDOXAL PHOSPHATE HOMEOSTASIS PROTEIN"/>
    <property type="match status" value="1"/>
</dbReference>
<dbReference type="SUPFAM" id="SSF51419">
    <property type="entry name" value="PLP-binding barrel"/>
    <property type="match status" value="1"/>
</dbReference>
<dbReference type="STRING" id="511995.CFPG_747"/>
<proteinExistence type="inferred from homology"/>
<accession>B6YS38</accession>
<comment type="cofactor">
    <cofactor evidence="3">
        <name>pyridoxal 5'-phosphate</name>
        <dbReference type="ChEBI" id="CHEBI:597326"/>
    </cofactor>
</comment>
<protein>
    <recommendedName>
        <fullName evidence="2">Pyridoxal phosphate homeostasis protein</fullName>
        <shortName evidence="2">PLP homeostasis protein</shortName>
    </recommendedName>
</protein>
<dbReference type="NCBIfam" id="TIGR00044">
    <property type="entry name" value="YggS family pyridoxal phosphate-dependent enzyme"/>
    <property type="match status" value="1"/>
</dbReference>
<dbReference type="eggNOG" id="COG0325">
    <property type="taxonomic scope" value="Bacteria"/>
</dbReference>
<feature type="domain" description="Alanine racemase N-terminal" evidence="5">
    <location>
        <begin position="6"/>
        <end position="219"/>
    </location>
</feature>
<name>B6YS38_AZOPC</name>
<comment type="similarity">
    <text evidence="2 4">Belongs to the pyridoxal phosphate-binding protein YggS/PROSC family.</text>
</comment>
<dbReference type="HAMAP" id="MF_02087">
    <property type="entry name" value="PLP_homeostasis"/>
    <property type="match status" value="1"/>
</dbReference>
<feature type="modified residue" description="N6-(pyridoxal phosphate)lysine" evidence="2 3">
    <location>
        <position position="25"/>
    </location>
</feature>
<evidence type="ECO:0000256" key="1">
    <source>
        <dbReference type="ARBA" id="ARBA00022898"/>
    </source>
</evidence>
<dbReference type="PROSITE" id="PS01211">
    <property type="entry name" value="UPF0001"/>
    <property type="match status" value="1"/>
</dbReference>
<dbReference type="CDD" id="cd00635">
    <property type="entry name" value="PLPDE_III_YBL036c_like"/>
    <property type="match status" value="1"/>
</dbReference>
<keyword evidence="1 2" id="KW-0663">Pyridoxal phosphate</keyword>
<dbReference type="OrthoDB" id="9804072at2"/>
<dbReference type="RefSeq" id="WP_012573766.1">
    <property type="nucleotide sequence ID" value="NC_011565.1"/>
</dbReference>
<comment type="function">
    <text evidence="2">Pyridoxal 5'-phosphate (PLP)-binding protein, which is involved in PLP homeostasis.</text>
</comment>
<evidence type="ECO:0000256" key="3">
    <source>
        <dbReference type="PIRSR" id="PIRSR004848-1"/>
    </source>
</evidence>
<evidence type="ECO:0000313" key="7">
    <source>
        <dbReference type="Proteomes" id="UP000000723"/>
    </source>
</evidence>
<dbReference type="InterPro" id="IPR001608">
    <property type="entry name" value="Ala_racemase_N"/>
</dbReference>
<dbReference type="Pfam" id="PF01168">
    <property type="entry name" value="Ala_racemase_N"/>
    <property type="match status" value="1"/>
</dbReference>
<dbReference type="InterPro" id="IPR029066">
    <property type="entry name" value="PLP-binding_barrel"/>
</dbReference>
<dbReference type="Gene3D" id="3.20.20.10">
    <property type="entry name" value="Alanine racemase"/>
    <property type="match status" value="1"/>
</dbReference>
<dbReference type="Proteomes" id="UP000000723">
    <property type="component" value="Chromosome"/>
</dbReference>
<evidence type="ECO:0000256" key="2">
    <source>
        <dbReference type="HAMAP-Rule" id="MF_02087"/>
    </source>
</evidence>
<dbReference type="EMBL" id="AP010656">
    <property type="protein sequence ID" value="BAG84010.1"/>
    <property type="molecule type" value="Genomic_DNA"/>
</dbReference>
<evidence type="ECO:0000259" key="5">
    <source>
        <dbReference type="Pfam" id="PF01168"/>
    </source>
</evidence>
<dbReference type="GO" id="GO:0030170">
    <property type="term" value="F:pyridoxal phosphate binding"/>
    <property type="evidence" value="ECO:0007669"/>
    <property type="project" value="UniProtKB-UniRule"/>
</dbReference>
<evidence type="ECO:0000256" key="4">
    <source>
        <dbReference type="RuleBase" id="RU004514"/>
    </source>
</evidence>
<dbReference type="InterPro" id="IPR011078">
    <property type="entry name" value="PyrdxlP_homeostasis"/>
</dbReference>
<dbReference type="FunFam" id="3.20.20.10:FF:000018">
    <property type="entry name" value="Pyridoxal phosphate homeostasis protein"/>
    <property type="match status" value="1"/>
</dbReference>
<keyword evidence="7" id="KW-1185">Reference proteome</keyword>
<organism evidence="6 7">
    <name type="scientific">Azobacteroides pseudotrichonymphae genomovar. CFP2</name>
    <dbReference type="NCBI Taxonomy" id="511995"/>
    <lineage>
        <taxon>Bacteria</taxon>
        <taxon>Pseudomonadati</taxon>
        <taxon>Bacteroidota</taxon>
        <taxon>Bacteroidia</taxon>
        <taxon>Bacteroidales</taxon>
        <taxon>Candidatus Azobacteroides</taxon>
    </lineage>
</organism>
<dbReference type="PANTHER" id="PTHR10146">
    <property type="entry name" value="PROLINE SYNTHETASE CO-TRANSCRIBED BACTERIAL HOMOLOG PROTEIN"/>
    <property type="match status" value="1"/>
</dbReference>
<evidence type="ECO:0000313" key="6">
    <source>
        <dbReference type="EMBL" id="BAG84010.1"/>
    </source>
</evidence>
<sequence>MNVIDRLNYIRKHLKEGVRLVAVSKFQNSESILEVYNAGQRLFGENKVKELYHKYQQLPKDIEWHFIGHLQTNKLNYVVPFVDTIHSIDSFRLLNKTNYCALKYNRRIKVLLQMHIAKEVNKFGFSFGEVENLLSDKLWKTFKNVDIIGLMGMASFTENQDQITKEFSSLSNFFLKLKNQYFFDKKNFKELSMGMSGDYLLAIKQGSTMVRIGSSIFGKKTKNNEINSEIEREI</sequence>
<dbReference type="AlphaFoldDB" id="B6YS38"/>
<dbReference type="KEGG" id="aps:CFPG_747"/>
<dbReference type="HOGENOM" id="CLU_059988_1_3_10"/>
<reference evidence="7" key="1">
    <citation type="journal article" date="2008" name="Science">
        <title>Genome of an endosymbiont coupling N2 fixation to cellulolysis within RT protist cells in termite gut.</title>
        <authorList>
            <person name="Hongoh Y."/>
            <person name="Sharma V.K."/>
            <person name="Prakash T."/>
            <person name="Noda S."/>
            <person name="Toh H."/>
            <person name="Taylor T.D."/>
            <person name="Kudo T."/>
            <person name="Sakaki Y."/>
            <person name="Toyoda A."/>
            <person name="Hattori M."/>
            <person name="Ohkuma M."/>
        </authorList>
    </citation>
    <scope>NUCLEOTIDE SEQUENCE [LARGE SCALE GENOMIC DNA]</scope>
</reference>